<organism evidence="8 9">
    <name type="scientific">Gracilariopsis chorda</name>
    <dbReference type="NCBI Taxonomy" id="448386"/>
    <lineage>
        <taxon>Eukaryota</taxon>
        <taxon>Rhodophyta</taxon>
        <taxon>Florideophyceae</taxon>
        <taxon>Rhodymeniophycidae</taxon>
        <taxon>Gracilariales</taxon>
        <taxon>Gracilariaceae</taxon>
        <taxon>Gracilariopsis</taxon>
    </lineage>
</organism>
<dbReference type="InterPro" id="IPR011989">
    <property type="entry name" value="ARM-like"/>
</dbReference>
<keyword evidence="4" id="KW-0653">Protein transport</keyword>
<evidence type="ECO:0000256" key="1">
    <source>
        <dbReference type="ARBA" id="ARBA00004308"/>
    </source>
</evidence>
<dbReference type="Pfam" id="PF02883">
    <property type="entry name" value="Alpha_adaptinC2"/>
    <property type="match status" value="1"/>
</dbReference>
<dbReference type="GO" id="GO:0005794">
    <property type="term" value="C:Golgi apparatus"/>
    <property type="evidence" value="ECO:0007669"/>
    <property type="project" value="UniProtKB-SubCell"/>
</dbReference>
<name>A0A2V3IIZ6_9FLOR</name>
<keyword evidence="6" id="KW-0472">Membrane</keyword>
<proteinExistence type="predicted"/>
<dbReference type="SMART" id="SM00809">
    <property type="entry name" value="Alpha_adaptinC2"/>
    <property type="match status" value="1"/>
</dbReference>
<dbReference type="InterPro" id="IPR013041">
    <property type="entry name" value="Clathrin_app_Ig-like_sf"/>
</dbReference>
<comment type="caution">
    <text evidence="8">The sequence shown here is derived from an EMBL/GenBank/DDBJ whole genome shotgun (WGS) entry which is preliminary data.</text>
</comment>
<feature type="domain" description="GAE" evidence="7">
    <location>
        <begin position="402"/>
        <end position="518"/>
    </location>
</feature>
<dbReference type="InterPro" id="IPR050840">
    <property type="entry name" value="Adaptor_Complx_Large_Subunit"/>
</dbReference>
<keyword evidence="3" id="KW-0813">Transport</keyword>
<dbReference type="GO" id="GO:0006886">
    <property type="term" value="P:intracellular protein transport"/>
    <property type="evidence" value="ECO:0007669"/>
    <property type="project" value="InterPro"/>
</dbReference>
<dbReference type="InterPro" id="IPR008153">
    <property type="entry name" value="GAE_dom"/>
</dbReference>
<evidence type="ECO:0000256" key="4">
    <source>
        <dbReference type="ARBA" id="ARBA00022927"/>
    </source>
</evidence>
<keyword evidence="9" id="KW-1185">Reference proteome</keyword>
<dbReference type="Gene3D" id="1.25.10.10">
    <property type="entry name" value="Leucine-rich Repeat Variant"/>
    <property type="match status" value="1"/>
</dbReference>
<dbReference type="SUPFAM" id="SSF49348">
    <property type="entry name" value="Clathrin adaptor appendage domain"/>
    <property type="match status" value="1"/>
</dbReference>
<protein>
    <submittedName>
        <fullName evidence="8">AP-1 complex subunit gamma</fullName>
    </submittedName>
</protein>
<evidence type="ECO:0000256" key="5">
    <source>
        <dbReference type="ARBA" id="ARBA00023034"/>
    </source>
</evidence>
<evidence type="ECO:0000256" key="6">
    <source>
        <dbReference type="ARBA" id="ARBA00023136"/>
    </source>
</evidence>
<dbReference type="STRING" id="448386.A0A2V3IIZ6"/>
<evidence type="ECO:0000256" key="2">
    <source>
        <dbReference type="ARBA" id="ARBA00004555"/>
    </source>
</evidence>
<reference evidence="8 9" key="1">
    <citation type="journal article" date="2018" name="Mol. Biol. Evol.">
        <title>Analysis of the draft genome of the red seaweed Gracilariopsis chorda provides insights into genome size evolution in Rhodophyta.</title>
        <authorList>
            <person name="Lee J."/>
            <person name="Yang E.C."/>
            <person name="Graf L."/>
            <person name="Yang J.H."/>
            <person name="Qiu H."/>
            <person name="Zel Zion U."/>
            <person name="Chan C.X."/>
            <person name="Stephens T.G."/>
            <person name="Weber A.P.M."/>
            <person name="Boo G.H."/>
            <person name="Boo S.M."/>
            <person name="Kim K.M."/>
            <person name="Shin Y."/>
            <person name="Jung M."/>
            <person name="Lee S.J."/>
            <person name="Yim H.S."/>
            <person name="Lee J.H."/>
            <person name="Bhattacharya D."/>
            <person name="Yoon H.S."/>
        </authorList>
    </citation>
    <scope>NUCLEOTIDE SEQUENCE [LARGE SCALE GENOMIC DNA]</scope>
    <source>
        <strain evidence="8 9">SKKU-2015</strain>
        <tissue evidence="8">Whole body</tissue>
    </source>
</reference>
<dbReference type="Proteomes" id="UP000247409">
    <property type="component" value="Unassembled WGS sequence"/>
</dbReference>
<sequence length="522" mass="56993">MRMPEDLVSSFLAMISTKPDVRAHAVALLFSEAFSKKPEEQRTPQQQKNLLEFGDAPKRQPDHVVFIDPRNRKLRLERVAVYVMGEYGETTSSIGLQMNQVLAAYRQILASAKTVEDIWLDADAATRNEEMQKLTEITLTSLVKFVCRHSSPQSEGDTGLDSLFQALPAPSSSPVKESTLADDLLDSLNLGDEKPSQSLVPVSSHSGITSNSLVSIEHGQIDSGITTGGSIPDQVCYILSAHANSVDIEVQQRACEYMTLLKEDLRPALTSVMAHLPQLDFAAVQKKANQRRESATATTANGTNQNEVLLDLLGDMSSEAGPAYPALPSTDGTGMDSIVNRSGEKDTSLFDVLGGAGVQPKESESTDSDNLMNLLAMPNVDKPSLPSTAPSELTQVGLTNEDPSELEPVFNSESLIVKAVRSQEMEHAGFAERVNLICTNKSSMPIHNFTLMLAFPKYIEFEIHPLSSDEIAAGDHVTQIVSYINASSENRPFRMRFKLEFQLQGSESLSQYEGIFPDTKGV</sequence>
<dbReference type="OrthoDB" id="28053at2759"/>
<evidence type="ECO:0000313" key="9">
    <source>
        <dbReference type="Proteomes" id="UP000247409"/>
    </source>
</evidence>
<comment type="subcellular location">
    <subcellularLocation>
        <location evidence="1">Endomembrane system</location>
    </subcellularLocation>
    <subcellularLocation>
        <location evidence="2">Golgi apparatus</location>
    </subcellularLocation>
</comment>
<accession>A0A2V3IIZ6</accession>
<keyword evidence="5" id="KW-0333">Golgi apparatus</keyword>
<dbReference type="InterPro" id="IPR008152">
    <property type="entry name" value="Clathrin_a/b/g-adaptin_app_Ig"/>
</dbReference>
<gene>
    <name evidence="8" type="ORF">BWQ96_08250</name>
</gene>
<dbReference type="AlphaFoldDB" id="A0A2V3IIZ6"/>
<dbReference type="Gene3D" id="2.60.40.1230">
    <property type="match status" value="1"/>
</dbReference>
<evidence type="ECO:0000313" key="8">
    <source>
        <dbReference type="EMBL" id="PXF42042.1"/>
    </source>
</evidence>
<dbReference type="GO" id="GO:0016192">
    <property type="term" value="P:vesicle-mediated transport"/>
    <property type="evidence" value="ECO:0007669"/>
    <property type="project" value="InterPro"/>
</dbReference>
<dbReference type="EMBL" id="NBIV01000179">
    <property type="protein sequence ID" value="PXF42042.1"/>
    <property type="molecule type" value="Genomic_DNA"/>
</dbReference>
<evidence type="ECO:0000259" key="7">
    <source>
        <dbReference type="PROSITE" id="PS50180"/>
    </source>
</evidence>
<dbReference type="PANTHER" id="PTHR22780">
    <property type="entry name" value="ADAPTIN, ALPHA/GAMMA/EPSILON"/>
    <property type="match status" value="1"/>
</dbReference>
<evidence type="ECO:0000256" key="3">
    <source>
        <dbReference type="ARBA" id="ARBA00022448"/>
    </source>
</evidence>
<dbReference type="PROSITE" id="PS50180">
    <property type="entry name" value="GAE"/>
    <property type="match status" value="1"/>
</dbReference>